<reference evidence="2" key="1">
    <citation type="submission" date="2018-01" db="EMBL/GenBank/DDBJ databases">
        <title>An insight into the sialome of Amazonian anophelines.</title>
        <authorList>
            <person name="Ribeiro J.M."/>
            <person name="Scarpassa V."/>
            <person name="Calvo E."/>
        </authorList>
    </citation>
    <scope>NUCLEOTIDE SEQUENCE</scope>
    <source>
        <tissue evidence="2">Salivary glands</tissue>
    </source>
</reference>
<dbReference type="AlphaFoldDB" id="A0A2M4B168"/>
<proteinExistence type="predicted"/>
<feature type="chain" id="PRO_5014876001" evidence="1">
    <location>
        <begin position="17"/>
        <end position="155"/>
    </location>
</feature>
<protein>
    <submittedName>
        <fullName evidence="2">Putative secreted protein</fullName>
    </submittedName>
</protein>
<evidence type="ECO:0000313" key="2">
    <source>
        <dbReference type="EMBL" id="MBW46786.1"/>
    </source>
</evidence>
<evidence type="ECO:0000256" key="1">
    <source>
        <dbReference type="SAM" id="SignalP"/>
    </source>
</evidence>
<accession>A0A2M4B168</accession>
<feature type="signal peptide" evidence="1">
    <location>
        <begin position="1"/>
        <end position="16"/>
    </location>
</feature>
<sequence>MLVVVVVAAAVWPILLSPHHLAAREKHSVIRFRLIRRTVSASIRSSTGSSWITSRTMAIVVYRGFSRTCSIRYASSRATIRGCRNRCLIIRLKSLRRRATGMTRQSRYRRALSRKSRIWLVRRASWVNLVRKTVHLPPQRATKRLTKAAFRTARS</sequence>
<keyword evidence="1" id="KW-0732">Signal</keyword>
<organism evidence="2">
    <name type="scientific">Anopheles triannulatus</name>
    <dbReference type="NCBI Taxonomy" id="58253"/>
    <lineage>
        <taxon>Eukaryota</taxon>
        <taxon>Metazoa</taxon>
        <taxon>Ecdysozoa</taxon>
        <taxon>Arthropoda</taxon>
        <taxon>Hexapoda</taxon>
        <taxon>Insecta</taxon>
        <taxon>Pterygota</taxon>
        <taxon>Neoptera</taxon>
        <taxon>Endopterygota</taxon>
        <taxon>Diptera</taxon>
        <taxon>Nematocera</taxon>
        <taxon>Culicoidea</taxon>
        <taxon>Culicidae</taxon>
        <taxon>Anophelinae</taxon>
        <taxon>Anopheles</taxon>
    </lineage>
</organism>
<name>A0A2M4B168_9DIPT</name>
<dbReference type="EMBL" id="GGFK01013465">
    <property type="protein sequence ID" value="MBW46786.1"/>
    <property type="molecule type" value="Transcribed_RNA"/>
</dbReference>